<dbReference type="InterPro" id="IPR033247">
    <property type="entry name" value="Transketolase_fam"/>
</dbReference>
<keyword evidence="6" id="KW-0808">Transferase</keyword>
<reference evidence="13 14" key="2">
    <citation type="journal article" date="2011" name="J. Antibiot.">
        <title>Furaquinocins I and J: novel polyketide isoprenoid hybrid compounds from Streptomyces reveromyceticus SN-593.</title>
        <authorList>
            <person name="Panthee S."/>
            <person name="Takahashi S."/>
            <person name="Takagi H."/>
            <person name="Nogawa T."/>
            <person name="Oowada E."/>
            <person name="Uramoto M."/>
            <person name="Osada H."/>
        </authorList>
    </citation>
    <scope>NUCLEOTIDE SEQUENCE [LARGE SCALE GENOMIC DNA]</scope>
    <source>
        <strain evidence="13 14">SN-593</strain>
    </source>
</reference>
<evidence type="ECO:0000259" key="12">
    <source>
        <dbReference type="Pfam" id="PF22613"/>
    </source>
</evidence>
<evidence type="ECO:0000256" key="2">
    <source>
        <dbReference type="ARBA" id="ARBA00001964"/>
    </source>
</evidence>
<dbReference type="EC" id="2.2.1.1" evidence="5"/>
<evidence type="ECO:0000256" key="8">
    <source>
        <dbReference type="ARBA" id="ARBA00022842"/>
    </source>
</evidence>
<dbReference type="GO" id="GO:0046872">
    <property type="term" value="F:metal ion binding"/>
    <property type="evidence" value="ECO:0007669"/>
    <property type="project" value="UniProtKB-KW"/>
</dbReference>
<comment type="subunit">
    <text evidence="4">Homodimer.</text>
</comment>
<proteinExistence type="inferred from homology"/>
<reference evidence="13 14" key="1">
    <citation type="journal article" date="2010" name="J. Bacteriol.">
        <title>Biochemical characterization of a novel indole prenyltransferase from Streptomyces sp. SN-593.</title>
        <authorList>
            <person name="Takahashi S."/>
            <person name="Takagi H."/>
            <person name="Toyoda A."/>
            <person name="Uramoto M."/>
            <person name="Nogawa T."/>
            <person name="Ueki M."/>
            <person name="Sakaki Y."/>
            <person name="Osada H."/>
        </authorList>
    </citation>
    <scope>NUCLEOTIDE SEQUENCE [LARGE SCALE GENOMIC DNA]</scope>
    <source>
        <strain evidence="13 14">SN-593</strain>
    </source>
</reference>
<protein>
    <recommendedName>
        <fullName evidence="5">transketolase</fullName>
        <ecNumber evidence="5">2.2.1.1</ecNumber>
    </recommendedName>
</protein>
<dbReference type="InterPro" id="IPR009014">
    <property type="entry name" value="Transketo_C/PFOR_II"/>
</dbReference>
<evidence type="ECO:0000256" key="11">
    <source>
        <dbReference type="SAM" id="MobiDB-lite"/>
    </source>
</evidence>
<evidence type="ECO:0000256" key="4">
    <source>
        <dbReference type="ARBA" id="ARBA00011738"/>
    </source>
</evidence>
<dbReference type="Proteomes" id="UP000595703">
    <property type="component" value="Chromosome"/>
</dbReference>
<name>A0A7U3UYH7_9ACTN</name>
<reference evidence="13 14" key="4">
    <citation type="journal article" date="2020" name="Sci. Rep.">
        <title>beta-carboline chemical signals induce reveromycin production through a LuxR family regulator in Streptomyces sp. SN-593.</title>
        <authorList>
            <person name="Panthee S."/>
            <person name="Kito N."/>
            <person name="Hayashi T."/>
            <person name="Shimizu T."/>
            <person name="Ishikawa J."/>
            <person name="Hamamoto H."/>
            <person name="Osada H."/>
            <person name="Takahashi S."/>
        </authorList>
    </citation>
    <scope>NUCLEOTIDE SEQUENCE [LARGE SCALE GENOMIC DNA]</scope>
    <source>
        <strain evidence="13 14">SN-593</strain>
    </source>
</reference>
<feature type="domain" description="Transketolase-like C-terminal" evidence="12">
    <location>
        <begin position="42"/>
        <end position="145"/>
    </location>
</feature>
<comment type="similarity">
    <text evidence="3">Belongs to the transketolase family.</text>
</comment>
<dbReference type="Gene3D" id="3.40.50.920">
    <property type="match status" value="1"/>
</dbReference>
<evidence type="ECO:0000256" key="6">
    <source>
        <dbReference type="ARBA" id="ARBA00022679"/>
    </source>
</evidence>
<keyword evidence="8" id="KW-0460">Magnesium</keyword>
<evidence type="ECO:0000256" key="9">
    <source>
        <dbReference type="ARBA" id="ARBA00023052"/>
    </source>
</evidence>
<organism evidence="13 14">
    <name type="scientific">Actinacidiphila reveromycinica</name>
    <dbReference type="NCBI Taxonomy" id="659352"/>
    <lineage>
        <taxon>Bacteria</taxon>
        <taxon>Bacillati</taxon>
        <taxon>Actinomycetota</taxon>
        <taxon>Actinomycetes</taxon>
        <taxon>Kitasatosporales</taxon>
        <taxon>Streptomycetaceae</taxon>
        <taxon>Actinacidiphila</taxon>
    </lineage>
</organism>
<dbReference type="PANTHER" id="PTHR43522">
    <property type="entry name" value="TRANSKETOLASE"/>
    <property type="match status" value="1"/>
</dbReference>
<feature type="region of interest" description="Disordered" evidence="11">
    <location>
        <begin position="1"/>
        <end position="39"/>
    </location>
</feature>
<keyword evidence="7" id="KW-0479">Metal-binding</keyword>
<dbReference type="GO" id="GO:0006098">
    <property type="term" value="P:pentose-phosphate shunt"/>
    <property type="evidence" value="ECO:0007669"/>
    <property type="project" value="TreeGrafter"/>
</dbReference>
<dbReference type="GO" id="GO:0004802">
    <property type="term" value="F:transketolase activity"/>
    <property type="evidence" value="ECO:0007669"/>
    <property type="project" value="UniProtKB-EC"/>
</dbReference>
<dbReference type="Pfam" id="PF22613">
    <property type="entry name" value="Transketolase_C_1"/>
    <property type="match status" value="1"/>
</dbReference>
<dbReference type="AlphaFoldDB" id="A0A7U3UYH7"/>
<gene>
    <name evidence="13" type="ORF">RVR_8482</name>
</gene>
<evidence type="ECO:0000256" key="5">
    <source>
        <dbReference type="ARBA" id="ARBA00013152"/>
    </source>
</evidence>
<evidence type="ECO:0000256" key="10">
    <source>
        <dbReference type="ARBA" id="ARBA00049473"/>
    </source>
</evidence>
<comment type="catalytic activity">
    <reaction evidence="10">
        <text>D-sedoheptulose 7-phosphate + D-glyceraldehyde 3-phosphate = aldehydo-D-ribose 5-phosphate + D-xylulose 5-phosphate</text>
        <dbReference type="Rhea" id="RHEA:10508"/>
        <dbReference type="ChEBI" id="CHEBI:57483"/>
        <dbReference type="ChEBI" id="CHEBI:57737"/>
        <dbReference type="ChEBI" id="CHEBI:58273"/>
        <dbReference type="ChEBI" id="CHEBI:59776"/>
        <dbReference type="EC" id="2.2.1.1"/>
    </reaction>
</comment>
<evidence type="ECO:0000313" key="14">
    <source>
        <dbReference type="Proteomes" id="UP000595703"/>
    </source>
</evidence>
<dbReference type="InterPro" id="IPR055152">
    <property type="entry name" value="Transketolase-like_C_2"/>
</dbReference>
<dbReference type="PANTHER" id="PTHR43522:SF2">
    <property type="entry name" value="TRANSKETOLASE 1-RELATED"/>
    <property type="match status" value="1"/>
</dbReference>
<evidence type="ECO:0000256" key="7">
    <source>
        <dbReference type="ARBA" id="ARBA00022723"/>
    </source>
</evidence>
<keyword evidence="14" id="KW-1185">Reference proteome</keyword>
<dbReference type="EMBL" id="AP018365">
    <property type="protein sequence ID" value="BBB01199.1"/>
    <property type="molecule type" value="Genomic_DNA"/>
</dbReference>
<accession>A0A7U3UYH7</accession>
<evidence type="ECO:0000256" key="3">
    <source>
        <dbReference type="ARBA" id="ARBA00007131"/>
    </source>
</evidence>
<evidence type="ECO:0000313" key="13">
    <source>
        <dbReference type="EMBL" id="BBB01199.1"/>
    </source>
</evidence>
<comment type="cofactor">
    <cofactor evidence="2">
        <name>thiamine diphosphate</name>
        <dbReference type="ChEBI" id="CHEBI:58937"/>
    </cofactor>
</comment>
<dbReference type="GO" id="GO:0005829">
    <property type="term" value="C:cytosol"/>
    <property type="evidence" value="ECO:0007669"/>
    <property type="project" value="TreeGrafter"/>
</dbReference>
<dbReference type="KEGG" id="arev:RVR_8482"/>
<keyword evidence="9" id="KW-0786">Thiamine pyrophosphate</keyword>
<dbReference type="SUPFAM" id="SSF52922">
    <property type="entry name" value="TK C-terminal domain-like"/>
    <property type="match status" value="1"/>
</dbReference>
<evidence type="ECO:0000256" key="1">
    <source>
        <dbReference type="ARBA" id="ARBA00001946"/>
    </source>
</evidence>
<dbReference type="FunFam" id="3.40.50.920:FF:000003">
    <property type="entry name" value="Transketolase"/>
    <property type="match status" value="1"/>
</dbReference>
<sequence>MSRRAVGPPFGGLAVRRLPCDEPSAPDGTAGPGGPSGAGTAADPDVVVIATGSEVAVAVGAALLPAGEGIRARVVSMPCREWFDAQPAAYRDRVIPPAVRRRIAVEAGVGQSWYDLVGLDGRTIGVEDFGASASAADLFTDFGITPEAVAKTARDLLR</sequence>
<comment type="cofactor">
    <cofactor evidence="1">
        <name>Mg(2+)</name>
        <dbReference type="ChEBI" id="CHEBI:18420"/>
    </cofactor>
</comment>
<reference evidence="13 14" key="3">
    <citation type="journal article" date="2011" name="Nat. Chem. Biol.">
        <title>Reveromycin A biosynthesis uses RevG and RevJ for stereospecific spiroacetal formation.</title>
        <authorList>
            <person name="Takahashi S."/>
            <person name="Toyoda A."/>
            <person name="Sekiyama Y."/>
            <person name="Takagi H."/>
            <person name="Nogawa T."/>
            <person name="Uramoto M."/>
            <person name="Suzuki R."/>
            <person name="Koshino H."/>
            <person name="Kumano T."/>
            <person name="Panthee S."/>
            <person name="Dairi T."/>
            <person name="Ishikawa J."/>
            <person name="Ikeda H."/>
            <person name="Sakaki Y."/>
            <person name="Osada H."/>
        </authorList>
    </citation>
    <scope>NUCLEOTIDE SEQUENCE [LARGE SCALE GENOMIC DNA]</scope>
    <source>
        <strain evidence="13 14">SN-593</strain>
    </source>
</reference>